<keyword evidence="5" id="KW-0571">Peptide transport</keyword>
<feature type="transmembrane region" description="Helical" evidence="9">
    <location>
        <begin position="209"/>
        <end position="228"/>
    </location>
</feature>
<dbReference type="Proteomes" id="UP001370490">
    <property type="component" value="Unassembled WGS sequence"/>
</dbReference>
<accession>A0AAN8ZAX1</accession>
<evidence type="ECO:0000256" key="3">
    <source>
        <dbReference type="ARBA" id="ARBA00022448"/>
    </source>
</evidence>
<dbReference type="Pfam" id="PF03169">
    <property type="entry name" value="OPT"/>
    <property type="match status" value="1"/>
</dbReference>
<dbReference type="InterPro" id="IPR004648">
    <property type="entry name" value="Oligpept_transpt"/>
</dbReference>
<dbReference type="AlphaFoldDB" id="A0AAN8ZAX1"/>
<keyword evidence="7 9" id="KW-1133">Transmembrane helix</keyword>
<dbReference type="GO" id="GO:0016020">
    <property type="term" value="C:membrane"/>
    <property type="evidence" value="ECO:0007669"/>
    <property type="project" value="UniProtKB-SubCell"/>
</dbReference>
<keyword evidence="8 9" id="KW-0472">Membrane</keyword>
<evidence type="ECO:0000256" key="6">
    <source>
        <dbReference type="ARBA" id="ARBA00022927"/>
    </source>
</evidence>
<comment type="caution">
    <text evidence="10">The sequence shown here is derived from an EMBL/GenBank/DDBJ whole genome shotgun (WGS) entry which is preliminary data.</text>
</comment>
<keyword evidence="6" id="KW-0653">Protein transport</keyword>
<dbReference type="EMBL" id="JBAMMX010000011">
    <property type="protein sequence ID" value="KAK6931112.1"/>
    <property type="molecule type" value="Genomic_DNA"/>
</dbReference>
<evidence type="ECO:0000256" key="4">
    <source>
        <dbReference type="ARBA" id="ARBA00022692"/>
    </source>
</evidence>
<evidence type="ECO:0000256" key="2">
    <source>
        <dbReference type="ARBA" id="ARBA00005484"/>
    </source>
</evidence>
<evidence type="ECO:0000256" key="5">
    <source>
        <dbReference type="ARBA" id="ARBA00022856"/>
    </source>
</evidence>
<evidence type="ECO:0000313" key="10">
    <source>
        <dbReference type="EMBL" id="KAK6931112.1"/>
    </source>
</evidence>
<dbReference type="PANTHER" id="PTHR22601">
    <property type="entry name" value="ISP4 LIKE PROTEIN"/>
    <property type="match status" value="1"/>
</dbReference>
<keyword evidence="3" id="KW-0813">Transport</keyword>
<feature type="transmembrane region" description="Helical" evidence="9">
    <location>
        <begin position="20"/>
        <end position="37"/>
    </location>
</feature>
<keyword evidence="11" id="KW-1185">Reference proteome</keyword>
<feature type="transmembrane region" description="Helical" evidence="9">
    <location>
        <begin position="92"/>
        <end position="110"/>
    </location>
</feature>
<sequence>MVIGYMLPGKPLANVTFKTYGYISMAQALTFLADFKLGRYMKIPPKAMFLAQLAGTAIASTVSFLTTGGWFLAPFPVWRLSTSHFKITPFQVQVFGVRLLMTIALWLNALKLRGSRSRDAQSFEIDGLAGYFRTGGPKAARAAVKWARVLAILGAILFHYHYFGEDGVFAWFVLMMMAAGAHEMSPGIYMGPAPASPPSPTTPSPNSALMTSFPAMLLGLAAFIVTYLCT</sequence>
<protein>
    <submittedName>
        <fullName evidence="10">Oligopeptide transporter, OPT superfamily</fullName>
    </submittedName>
</protein>
<feature type="transmembrane region" description="Helical" evidence="9">
    <location>
        <begin position="49"/>
        <end position="72"/>
    </location>
</feature>
<evidence type="ECO:0000256" key="1">
    <source>
        <dbReference type="ARBA" id="ARBA00004141"/>
    </source>
</evidence>
<organism evidence="10 11">
    <name type="scientific">Dillenia turbinata</name>
    <dbReference type="NCBI Taxonomy" id="194707"/>
    <lineage>
        <taxon>Eukaryota</taxon>
        <taxon>Viridiplantae</taxon>
        <taxon>Streptophyta</taxon>
        <taxon>Embryophyta</taxon>
        <taxon>Tracheophyta</taxon>
        <taxon>Spermatophyta</taxon>
        <taxon>Magnoliopsida</taxon>
        <taxon>eudicotyledons</taxon>
        <taxon>Gunneridae</taxon>
        <taxon>Pentapetalae</taxon>
        <taxon>Dilleniales</taxon>
        <taxon>Dilleniaceae</taxon>
        <taxon>Dillenia</taxon>
    </lineage>
</organism>
<gene>
    <name evidence="10" type="ORF">RJ641_002905</name>
</gene>
<evidence type="ECO:0000313" key="11">
    <source>
        <dbReference type="Proteomes" id="UP001370490"/>
    </source>
</evidence>
<name>A0AAN8ZAX1_9MAGN</name>
<evidence type="ECO:0000256" key="8">
    <source>
        <dbReference type="ARBA" id="ARBA00023136"/>
    </source>
</evidence>
<dbReference type="InterPro" id="IPR004813">
    <property type="entry name" value="OPT"/>
</dbReference>
<proteinExistence type="inferred from homology"/>
<comment type="similarity">
    <text evidence="2">Belongs to the oligopeptide OPT transporter (TC 2.A.67.1) family.</text>
</comment>
<comment type="subcellular location">
    <subcellularLocation>
        <location evidence="1">Membrane</location>
        <topology evidence="1">Multi-pass membrane protein</topology>
    </subcellularLocation>
</comment>
<evidence type="ECO:0000256" key="9">
    <source>
        <dbReference type="SAM" id="Phobius"/>
    </source>
</evidence>
<dbReference type="GO" id="GO:0015031">
    <property type="term" value="P:protein transport"/>
    <property type="evidence" value="ECO:0007669"/>
    <property type="project" value="UniProtKB-KW"/>
</dbReference>
<keyword evidence="4 9" id="KW-0812">Transmembrane</keyword>
<evidence type="ECO:0000256" key="7">
    <source>
        <dbReference type="ARBA" id="ARBA00022989"/>
    </source>
</evidence>
<reference evidence="10 11" key="1">
    <citation type="submission" date="2023-12" db="EMBL/GenBank/DDBJ databases">
        <title>A high-quality genome assembly for Dillenia turbinata (Dilleniales).</title>
        <authorList>
            <person name="Chanderbali A."/>
        </authorList>
    </citation>
    <scope>NUCLEOTIDE SEQUENCE [LARGE SCALE GENOMIC DNA]</scope>
    <source>
        <strain evidence="10">LSX21</strain>
        <tissue evidence="10">Leaf</tissue>
    </source>
</reference>
<feature type="transmembrane region" description="Helical" evidence="9">
    <location>
        <begin position="146"/>
        <end position="163"/>
    </location>
</feature>
<dbReference type="GO" id="GO:0035673">
    <property type="term" value="F:oligopeptide transmembrane transporter activity"/>
    <property type="evidence" value="ECO:0007669"/>
    <property type="project" value="InterPro"/>
</dbReference>